<sequence>MSAAVAVNFLDADTTARIGSNVTITATGAMEVQATSVADAVAQGLSTATNTNADTGVAGAVSLNIALIDNRAEVGDATLSADSIAVEAKMASGETNTFQSRALAGAASKQTAVGGSVSINIVVQDTAASVAGGATLTATAGSVDVFAESKNELQNIAGGAAISTQSGGTGIGIAIALNVVDQETRASIGDKPTLGDAAVVTASDSVSVKATSSVLPKSEELPVIGTVAVTSFAAGVAGAAGGNAVGGSSSVNIFLVDTSARIGTLADVTATGGDIEVAASDTLTLVSAAGGLAASTGNAGVGIGLDVGVIVRDTTASVGAGADLVAGDDISVEATSADDITSIAGTFGLSTSGTGVAASIAVQVLSTQTRAFLEDSPDTSLDAGGDVTIRAQGDLDSLMIGGAIGGGSSAGVGVANTTMVHIDTVEARIGAGNLVESAGSDGVKVEAVSTEEFIAITAAGAAASSVGVAVAPTINVLSETTTASVGRGAAVNSTNGIAAGVPDLVVKASDATTIVSVAGSIGAAGSVGVAVGADVLSLVKNTSAFIDSGVIADVEGDIDVNAMSSEDVTSVAAGIAVGGSAGVGVNASVHVLNMTTRAYIGDLPDSGPASLGAGDVHAGGTVRIAADDVTEMDKVVATVAVGGSAGVGAAATVSVVNKNTQAFIGQGAKVTGDGNTAGLSVNTGTFNESFVVDARPCSTPSTRAMSTWRTIPSTWVPPRWSPAMP</sequence>
<comment type="caution">
    <text evidence="1">The sequence shown here is derived from an EMBL/GenBank/DDBJ whole genome shotgun (WGS) entry which is preliminary data.</text>
</comment>
<dbReference type="EMBL" id="JABFCS010000001">
    <property type="protein sequence ID" value="NNU43173.1"/>
    <property type="molecule type" value="Genomic_DNA"/>
</dbReference>
<evidence type="ECO:0000313" key="1">
    <source>
        <dbReference type="EMBL" id="NNU43173.1"/>
    </source>
</evidence>
<organism evidence="1 2">
    <name type="scientific">Ramlibacter montanisoli</name>
    <dbReference type="NCBI Taxonomy" id="2732512"/>
    <lineage>
        <taxon>Bacteria</taxon>
        <taxon>Pseudomonadati</taxon>
        <taxon>Pseudomonadota</taxon>
        <taxon>Betaproteobacteria</taxon>
        <taxon>Burkholderiales</taxon>
        <taxon>Comamonadaceae</taxon>
        <taxon>Ramlibacter</taxon>
    </lineage>
</organism>
<dbReference type="NCBIfam" id="NF012206">
    <property type="entry name" value="LktA_tand_53"/>
    <property type="match status" value="6"/>
</dbReference>
<gene>
    <name evidence="1" type="ORF">HK415_08375</name>
</gene>
<protein>
    <submittedName>
        <fullName evidence="1">Uncharacterized protein</fullName>
    </submittedName>
</protein>
<proteinExistence type="predicted"/>
<dbReference type="AlphaFoldDB" id="A0A849KG88"/>
<reference evidence="1 2" key="2">
    <citation type="submission" date="2020-06" db="EMBL/GenBank/DDBJ databases">
        <title>Ramlibacter rhizophilus sp. nov., isolated from rhizosphere soil of national flower Mugunghwa from South Korea.</title>
        <authorList>
            <person name="Zheng-Fei Y."/>
            <person name="Huan T."/>
        </authorList>
    </citation>
    <scope>NUCLEOTIDE SEQUENCE [LARGE SCALE GENOMIC DNA]</scope>
    <source>
        <strain evidence="1 2">B156</strain>
    </source>
</reference>
<accession>A0A849KG88</accession>
<keyword evidence="2" id="KW-1185">Reference proteome</keyword>
<evidence type="ECO:0000313" key="2">
    <source>
        <dbReference type="Proteomes" id="UP000552954"/>
    </source>
</evidence>
<reference evidence="1 2" key="1">
    <citation type="submission" date="2020-05" db="EMBL/GenBank/DDBJ databases">
        <authorList>
            <person name="Khan S.A."/>
            <person name="Jeon C.O."/>
            <person name="Chun B.H."/>
        </authorList>
    </citation>
    <scope>NUCLEOTIDE SEQUENCE [LARGE SCALE GENOMIC DNA]</scope>
    <source>
        <strain evidence="1 2">B156</strain>
    </source>
</reference>
<dbReference type="RefSeq" id="WP_171558097.1">
    <property type="nucleotide sequence ID" value="NZ_JABFCS010000001.1"/>
</dbReference>
<dbReference type="InterPro" id="IPR047881">
    <property type="entry name" value="LktA_repeat"/>
</dbReference>
<name>A0A849KG88_9BURK</name>
<dbReference type="Proteomes" id="UP000552954">
    <property type="component" value="Unassembled WGS sequence"/>
</dbReference>